<sequence length="52" mass="6151">MAKIYPDERELIKQIVESLIDQHLNYHHHIVTVSKDVEDQKLAFILFCCLNV</sequence>
<dbReference type="GeneID" id="24917982"/>
<protein>
    <submittedName>
        <fullName evidence="1">Uncharacterized protein</fullName>
    </submittedName>
</protein>
<dbReference type="Proteomes" id="UP000008312">
    <property type="component" value="Unassembled WGS sequence"/>
</dbReference>
<evidence type="ECO:0000313" key="1">
    <source>
        <dbReference type="EMBL" id="CBK20333.2"/>
    </source>
</evidence>
<name>D8LXM8_BLAHO</name>
<evidence type="ECO:0000313" key="2">
    <source>
        <dbReference type="Proteomes" id="UP000008312"/>
    </source>
</evidence>
<reference evidence="1" key="1">
    <citation type="submission" date="2010-02" db="EMBL/GenBank/DDBJ databases">
        <title>Sequencing and annotation of the Blastocystis hominis genome.</title>
        <authorList>
            <person name="Wincker P."/>
        </authorList>
    </citation>
    <scope>NUCLEOTIDE SEQUENCE</scope>
    <source>
        <strain evidence="1">Singapore isolate B</strain>
    </source>
</reference>
<dbReference type="AlphaFoldDB" id="D8LXM8"/>
<accession>D8LXM8</accession>
<dbReference type="InParanoid" id="D8LXM8"/>
<dbReference type="RefSeq" id="XP_012894381.1">
    <property type="nucleotide sequence ID" value="XM_013038927.1"/>
</dbReference>
<keyword evidence="2" id="KW-1185">Reference proteome</keyword>
<dbReference type="EMBL" id="FN668639">
    <property type="protein sequence ID" value="CBK20333.2"/>
    <property type="molecule type" value="Genomic_DNA"/>
</dbReference>
<gene>
    <name evidence="1" type="ORF">GSBLH_T00000683001</name>
</gene>
<proteinExistence type="predicted"/>
<organism evidence="1">
    <name type="scientific">Blastocystis hominis</name>
    <dbReference type="NCBI Taxonomy" id="12968"/>
    <lineage>
        <taxon>Eukaryota</taxon>
        <taxon>Sar</taxon>
        <taxon>Stramenopiles</taxon>
        <taxon>Bigyra</taxon>
        <taxon>Opalozoa</taxon>
        <taxon>Opalinata</taxon>
        <taxon>Blastocystidae</taxon>
        <taxon>Blastocystis</taxon>
    </lineage>
</organism>